<sequence length="55" mass="6320">MQCKDKFLIQSTKVAASTDMDEIPPDTVSKKTQTVYFVRFSFALALQRMMPNFDV</sequence>
<reference evidence="1" key="2">
    <citation type="journal article" date="2015" name="Data Brief">
        <title>Shoot transcriptome of the giant reed, Arundo donax.</title>
        <authorList>
            <person name="Barrero R.A."/>
            <person name="Guerrero F.D."/>
            <person name="Moolhuijzen P."/>
            <person name="Goolsby J.A."/>
            <person name="Tidwell J."/>
            <person name="Bellgard S.E."/>
            <person name="Bellgard M.I."/>
        </authorList>
    </citation>
    <scope>NUCLEOTIDE SEQUENCE</scope>
    <source>
        <tissue evidence="1">Shoot tissue taken approximately 20 cm above the soil surface</tissue>
    </source>
</reference>
<dbReference type="EMBL" id="GBRH01208456">
    <property type="protein sequence ID" value="JAD89439.1"/>
    <property type="molecule type" value="Transcribed_RNA"/>
</dbReference>
<organism evidence="1">
    <name type="scientific">Arundo donax</name>
    <name type="common">Giant reed</name>
    <name type="synonym">Donax arundinaceus</name>
    <dbReference type="NCBI Taxonomy" id="35708"/>
    <lineage>
        <taxon>Eukaryota</taxon>
        <taxon>Viridiplantae</taxon>
        <taxon>Streptophyta</taxon>
        <taxon>Embryophyta</taxon>
        <taxon>Tracheophyta</taxon>
        <taxon>Spermatophyta</taxon>
        <taxon>Magnoliopsida</taxon>
        <taxon>Liliopsida</taxon>
        <taxon>Poales</taxon>
        <taxon>Poaceae</taxon>
        <taxon>PACMAD clade</taxon>
        <taxon>Arundinoideae</taxon>
        <taxon>Arundineae</taxon>
        <taxon>Arundo</taxon>
    </lineage>
</organism>
<accession>A0A0A9DLF6</accession>
<proteinExistence type="predicted"/>
<protein>
    <submittedName>
        <fullName evidence="1">Uncharacterized protein</fullName>
    </submittedName>
</protein>
<name>A0A0A9DLF6_ARUDO</name>
<dbReference type="AlphaFoldDB" id="A0A0A9DLF6"/>
<reference evidence="1" key="1">
    <citation type="submission" date="2014-09" db="EMBL/GenBank/DDBJ databases">
        <authorList>
            <person name="Magalhaes I.L.F."/>
            <person name="Oliveira U."/>
            <person name="Santos F.R."/>
            <person name="Vidigal T.H.D.A."/>
            <person name="Brescovit A.D."/>
            <person name="Santos A.J."/>
        </authorList>
    </citation>
    <scope>NUCLEOTIDE SEQUENCE</scope>
    <source>
        <tissue evidence="1">Shoot tissue taken approximately 20 cm above the soil surface</tissue>
    </source>
</reference>
<evidence type="ECO:0000313" key="1">
    <source>
        <dbReference type="EMBL" id="JAD89439.1"/>
    </source>
</evidence>